<comment type="caution">
    <text evidence="1">The sequence shown here is derived from an EMBL/GenBank/DDBJ whole genome shotgun (WGS) entry which is preliminary data.</text>
</comment>
<reference evidence="1 2" key="1">
    <citation type="submission" date="2024-04" db="EMBL/GenBank/DDBJ databases">
        <authorList>
            <person name="Rising A."/>
            <person name="Reimegard J."/>
            <person name="Sonavane S."/>
            <person name="Akerstrom W."/>
            <person name="Nylinder S."/>
            <person name="Hedman E."/>
            <person name="Kallberg Y."/>
        </authorList>
    </citation>
    <scope>NUCLEOTIDE SEQUENCE [LARGE SCALE GENOMIC DNA]</scope>
</reference>
<dbReference type="Proteomes" id="UP001497382">
    <property type="component" value="Unassembled WGS sequence"/>
</dbReference>
<proteinExistence type="predicted"/>
<organism evidence="1 2">
    <name type="scientific">Larinioides sclopetarius</name>
    <dbReference type="NCBI Taxonomy" id="280406"/>
    <lineage>
        <taxon>Eukaryota</taxon>
        <taxon>Metazoa</taxon>
        <taxon>Ecdysozoa</taxon>
        <taxon>Arthropoda</taxon>
        <taxon>Chelicerata</taxon>
        <taxon>Arachnida</taxon>
        <taxon>Araneae</taxon>
        <taxon>Araneomorphae</taxon>
        <taxon>Entelegynae</taxon>
        <taxon>Araneoidea</taxon>
        <taxon>Araneidae</taxon>
        <taxon>Larinioides</taxon>
    </lineage>
</organism>
<dbReference type="AlphaFoldDB" id="A0AAV1ZU99"/>
<dbReference type="EMBL" id="CAXIEN010000084">
    <property type="protein sequence ID" value="CAL1275282.1"/>
    <property type="molecule type" value="Genomic_DNA"/>
</dbReference>
<protein>
    <submittedName>
        <fullName evidence="1">Uncharacterized protein</fullName>
    </submittedName>
</protein>
<evidence type="ECO:0000313" key="1">
    <source>
        <dbReference type="EMBL" id="CAL1275282.1"/>
    </source>
</evidence>
<gene>
    <name evidence="1" type="ORF">LARSCL_LOCUS7991</name>
</gene>
<evidence type="ECO:0000313" key="2">
    <source>
        <dbReference type="Proteomes" id="UP001497382"/>
    </source>
</evidence>
<keyword evidence="2" id="KW-1185">Reference proteome</keyword>
<name>A0AAV1ZU99_9ARAC</name>
<accession>A0AAV1ZU99</accession>
<sequence length="40" mass="4859">MILKNVTKRKNYTNRQIREEGLILARLDKLETWITRNTNN</sequence>